<keyword evidence="1" id="KW-1133">Transmembrane helix</keyword>
<reference evidence="3 4" key="1">
    <citation type="submission" date="2018-10" db="EMBL/GenBank/DDBJ databases">
        <title>Genomic Encyclopedia of Archaeal and Bacterial Type Strains, Phase II (KMG-II): from individual species to whole genera.</title>
        <authorList>
            <person name="Goeker M."/>
        </authorList>
    </citation>
    <scope>NUCLEOTIDE SEQUENCE [LARGE SCALE GENOMIC DNA]</scope>
    <source>
        <strain evidence="3 4">DSM 19839</strain>
    </source>
</reference>
<feature type="domain" description="DUF2007" evidence="2">
    <location>
        <begin position="12"/>
        <end position="71"/>
    </location>
</feature>
<organism evidence="3 4">
    <name type="scientific">Gillisia mitskevichiae</name>
    <dbReference type="NCBI Taxonomy" id="270921"/>
    <lineage>
        <taxon>Bacteria</taxon>
        <taxon>Pseudomonadati</taxon>
        <taxon>Bacteroidota</taxon>
        <taxon>Flavobacteriia</taxon>
        <taxon>Flavobacteriales</taxon>
        <taxon>Flavobacteriaceae</taxon>
        <taxon>Gillisia</taxon>
    </lineage>
</organism>
<evidence type="ECO:0000313" key="3">
    <source>
        <dbReference type="EMBL" id="RKS55210.1"/>
    </source>
</evidence>
<dbReference type="EMBL" id="RBLG01000001">
    <property type="protein sequence ID" value="RKS55210.1"/>
    <property type="molecule type" value="Genomic_DNA"/>
</dbReference>
<dbReference type="RefSeq" id="WP_121344042.1">
    <property type="nucleotide sequence ID" value="NZ_RBLG01000001.1"/>
</dbReference>
<dbReference type="InterPro" id="IPR011322">
    <property type="entry name" value="N-reg_PII-like_a/b"/>
</dbReference>
<evidence type="ECO:0000256" key="1">
    <source>
        <dbReference type="SAM" id="Phobius"/>
    </source>
</evidence>
<dbReference type="OrthoDB" id="8480302at2"/>
<dbReference type="InterPro" id="IPR018551">
    <property type="entry name" value="DUF2007"/>
</dbReference>
<evidence type="ECO:0000259" key="2">
    <source>
        <dbReference type="Pfam" id="PF09413"/>
    </source>
</evidence>
<keyword evidence="4" id="KW-1185">Reference proteome</keyword>
<dbReference type="AlphaFoldDB" id="A0A495PZ44"/>
<name>A0A495PZ44_9FLAO</name>
<keyword evidence="1" id="KW-0472">Membrane</keyword>
<protein>
    <submittedName>
        <fullName evidence="3">Putative signal transducing protein</fullName>
    </submittedName>
</protein>
<accession>A0A495PZ44</accession>
<feature type="transmembrane region" description="Helical" evidence="1">
    <location>
        <begin position="105"/>
        <end position="123"/>
    </location>
</feature>
<proteinExistence type="predicted"/>
<comment type="caution">
    <text evidence="3">The sequence shown here is derived from an EMBL/GenBank/DDBJ whole genome shotgun (WGS) entry which is preliminary data.</text>
</comment>
<sequence>MKETFSKIAVFQYSSEAQIIKSRLEAEGIEVFLYDQFTVDTDPLVSNAIGGVKLKVWQEDESKALEILSSISDYSLDENGQEIECPVCGSLKVELFTNVRGIKSMFFFLFSFLTAALPIYTRYEYRCETCKHKFNLNE</sequence>
<dbReference type="Pfam" id="PF09413">
    <property type="entry name" value="DUF2007"/>
    <property type="match status" value="1"/>
</dbReference>
<evidence type="ECO:0000313" key="4">
    <source>
        <dbReference type="Proteomes" id="UP000276282"/>
    </source>
</evidence>
<dbReference type="Proteomes" id="UP000276282">
    <property type="component" value="Unassembled WGS sequence"/>
</dbReference>
<gene>
    <name evidence="3" type="ORF">BC962_0169</name>
</gene>
<dbReference type="SUPFAM" id="SSF54913">
    <property type="entry name" value="GlnB-like"/>
    <property type="match status" value="1"/>
</dbReference>
<keyword evidence="1" id="KW-0812">Transmembrane</keyword>